<name>A0A1B4XWQ2_9CAUD</name>
<reference evidence="1 2" key="1">
    <citation type="submission" date="2016-07" db="EMBL/GenBank/DDBJ databases">
        <title>Characterization of three bacteriophages infecting bacteria isolated from shrimp culture pond water.</title>
        <authorList>
            <person name="Khoa H.V."/>
        </authorList>
    </citation>
    <scope>NUCLEOTIDE SEQUENCE [LARGE SCALE GENOMIC DNA]</scope>
</reference>
<sequence>MQNPRNAMGMNQKLFESFFKPLYKEALRAFDNGEFKVKCVKCSDVDFVYSYLKTKRYSLGTDYIYYRLLSKHSNKSIYKVVCKALVNSLFITPYNILTNLNRFSVEENKVNKEKICYIIMCINRFTK</sequence>
<evidence type="ECO:0000313" key="2">
    <source>
        <dbReference type="Proteomes" id="UP000224877"/>
    </source>
</evidence>
<accession>A0A1B4XWQ2</accession>
<dbReference type="Proteomes" id="UP000224877">
    <property type="component" value="Segment"/>
</dbReference>
<dbReference type="EMBL" id="LC168164">
    <property type="protein sequence ID" value="BAV39242.1"/>
    <property type="molecule type" value="Genomic_DNA"/>
</dbReference>
<keyword evidence="2" id="KW-1185">Reference proteome</keyword>
<evidence type="ECO:0000313" key="1">
    <source>
        <dbReference type="EMBL" id="BAV39242.1"/>
    </source>
</evidence>
<proteinExistence type="predicted"/>
<organism evidence="1 2">
    <name type="scientific">Tenacibaculum phage pT24</name>
    <dbReference type="NCBI Taxonomy" id="1880590"/>
    <lineage>
        <taxon>Viruses</taxon>
        <taxon>Duplodnaviria</taxon>
        <taxon>Heunggongvirae</taxon>
        <taxon>Uroviricota</taxon>
        <taxon>Caudoviricetes</taxon>
        <taxon>Kungbxnavirus</taxon>
        <taxon>Kungbxnavirus pT24</taxon>
    </lineage>
</organism>
<protein>
    <submittedName>
        <fullName evidence="1">Uncharacterized protein</fullName>
    </submittedName>
</protein>
<gene>
    <name evidence="1" type="ORF">BPT24_117</name>
</gene>